<dbReference type="EMBL" id="GGEC01066945">
    <property type="protein sequence ID" value="MBX47429.1"/>
    <property type="molecule type" value="Transcribed_RNA"/>
</dbReference>
<protein>
    <submittedName>
        <fullName evidence="1">Uncharacterized protein</fullName>
    </submittedName>
</protein>
<accession>A0A2P2NYD9</accession>
<sequence>MLHLNMQETILSCKSFKYLKKKN</sequence>
<organism evidence="1">
    <name type="scientific">Rhizophora mucronata</name>
    <name type="common">Asiatic mangrove</name>
    <dbReference type="NCBI Taxonomy" id="61149"/>
    <lineage>
        <taxon>Eukaryota</taxon>
        <taxon>Viridiplantae</taxon>
        <taxon>Streptophyta</taxon>
        <taxon>Embryophyta</taxon>
        <taxon>Tracheophyta</taxon>
        <taxon>Spermatophyta</taxon>
        <taxon>Magnoliopsida</taxon>
        <taxon>eudicotyledons</taxon>
        <taxon>Gunneridae</taxon>
        <taxon>Pentapetalae</taxon>
        <taxon>rosids</taxon>
        <taxon>fabids</taxon>
        <taxon>Malpighiales</taxon>
        <taxon>Rhizophoraceae</taxon>
        <taxon>Rhizophora</taxon>
    </lineage>
</organism>
<proteinExistence type="predicted"/>
<dbReference type="AlphaFoldDB" id="A0A2P2NYD9"/>
<evidence type="ECO:0000313" key="1">
    <source>
        <dbReference type="EMBL" id="MBX47429.1"/>
    </source>
</evidence>
<reference evidence="1" key="1">
    <citation type="submission" date="2018-02" db="EMBL/GenBank/DDBJ databases">
        <title>Rhizophora mucronata_Transcriptome.</title>
        <authorList>
            <person name="Meera S.P."/>
            <person name="Sreeshan A."/>
            <person name="Augustine A."/>
        </authorList>
    </citation>
    <scope>NUCLEOTIDE SEQUENCE</scope>
    <source>
        <tissue evidence="1">Leaf</tissue>
    </source>
</reference>
<name>A0A2P2NYD9_RHIMU</name>